<feature type="compositionally biased region" description="Basic and acidic residues" evidence="4">
    <location>
        <begin position="1"/>
        <end position="12"/>
    </location>
</feature>
<evidence type="ECO:0000256" key="1">
    <source>
        <dbReference type="ARBA" id="ARBA00022737"/>
    </source>
</evidence>
<dbReference type="Pfam" id="PF12796">
    <property type="entry name" value="Ank_2"/>
    <property type="match status" value="2"/>
</dbReference>
<dbReference type="GO" id="GO:0085020">
    <property type="term" value="P:protein K6-linked ubiquitination"/>
    <property type="evidence" value="ECO:0007669"/>
    <property type="project" value="TreeGrafter"/>
</dbReference>
<dbReference type="Gene3D" id="1.25.40.20">
    <property type="entry name" value="Ankyrin repeat-containing domain"/>
    <property type="match status" value="2"/>
</dbReference>
<gene>
    <name evidence="5" type="ORF">CKM354_000440300</name>
</gene>
<keyword evidence="1" id="KW-0677">Repeat</keyword>
<dbReference type="PROSITE" id="PS50297">
    <property type="entry name" value="ANK_REP_REGION"/>
    <property type="match status" value="4"/>
</dbReference>
<feature type="region of interest" description="Disordered" evidence="4">
    <location>
        <begin position="169"/>
        <end position="195"/>
    </location>
</feature>
<dbReference type="GeneID" id="68289978"/>
<feature type="repeat" description="ANK" evidence="3">
    <location>
        <begin position="316"/>
        <end position="348"/>
    </location>
</feature>
<dbReference type="RefSeq" id="XP_044655574.1">
    <property type="nucleotide sequence ID" value="XM_044799639.1"/>
</dbReference>
<keyword evidence="2 3" id="KW-0040">ANK repeat</keyword>
<dbReference type="OrthoDB" id="539213at2759"/>
<keyword evidence="6" id="KW-1185">Reference proteome</keyword>
<dbReference type="EMBL" id="BOLY01000003">
    <property type="protein sequence ID" value="GIZ41087.1"/>
    <property type="molecule type" value="Genomic_DNA"/>
</dbReference>
<accession>A0A9P3FEK7</accession>
<sequence length="354" mass="39027">MLRSRKANDDSTRSPQHRFKFVQPYTNIVNKPKVISNHKRDATPESRQSDNRNVGNTPRSKSADPCRPGDVLVSESDHAETEEPCNIVMTEDSNSQAPQDTIFTMEDLTQIPDMDVGESIAHLFLPSLEPTWIDSGSMFSPLDSLVSQSDLGWSSDESSTYSISTSWARENLTAPPPPPPLTKHKSKPIDHEQIGDVEIGRNEANTLSREQLSGYTALHVAAYHGYLPIVQMLLKNGDKTAMPVDLLNNRHQTALHIACARGHEDLAQYLLDHGADPLIWNSQGQTVLHAAVVSGHSGIVRLLLNAMPDRNMPDQDGRTALHTAVAMGHAEMVRLLLDHGMDRNARILPTVPGL</sequence>
<dbReference type="AlphaFoldDB" id="A0A9P3FEK7"/>
<reference evidence="5 6" key="1">
    <citation type="submission" date="2021-01" db="EMBL/GenBank/DDBJ databases">
        <title>Cercospora kikuchii MAFF 305040 whole genome shotgun sequence.</title>
        <authorList>
            <person name="Kashiwa T."/>
            <person name="Suzuki T."/>
        </authorList>
    </citation>
    <scope>NUCLEOTIDE SEQUENCE [LARGE SCALE GENOMIC DNA]</scope>
    <source>
        <strain evidence="5 6">MAFF 305040</strain>
    </source>
</reference>
<evidence type="ECO:0000256" key="4">
    <source>
        <dbReference type="SAM" id="MobiDB-lite"/>
    </source>
</evidence>
<dbReference type="GO" id="GO:0004842">
    <property type="term" value="F:ubiquitin-protein transferase activity"/>
    <property type="evidence" value="ECO:0007669"/>
    <property type="project" value="TreeGrafter"/>
</dbReference>
<protein>
    <submittedName>
        <fullName evidence="5">Uncharacterized protein</fullName>
    </submittedName>
</protein>
<dbReference type="PROSITE" id="PS50088">
    <property type="entry name" value="ANK_REPEAT"/>
    <property type="match status" value="4"/>
</dbReference>
<dbReference type="PANTHER" id="PTHR24171:SF8">
    <property type="entry name" value="BRCA1-ASSOCIATED RING DOMAIN PROTEIN 1"/>
    <property type="match status" value="1"/>
</dbReference>
<dbReference type="InterPro" id="IPR002110">
    <property type="entry name" value="Ankyrin_rpt"/>
</dbReference>
<feature type="repeat" description="ANK" evidence="3">
    <location>
        <begin position="250"/>
        <end position="282"/>
    </location>
</feature>
<feature type="compositionally biased region" description="Polar residues" evidence="4">
    <location>
        <begin position="51"/>
        <end position="60"/>
    </location>
</feature>
<feature type="region of interest" description="Disordered" evidence="4">
    <location>
        <begin position="1"/>
        <end position="82"/>
    </location>
</feature>
<organism evidence="5 6">
    <name type="scientific">Cercospora kikuchii</name>
    <dbReference type="NCBI Taxonomy" id="84275"/>
    <lineage>
        <taxon>Eukaryota</taxon>
        <taxon>Fungi</taxon>
        <taxon>Dikarya</taxon>
        <taxon>Ascomycota</taxon>
        <taxon>Pezizomycotina</taxon>
        <taxon>Dothideomycetes</taxon>
        <taxon>Dothideomycetidae</taxon>
        <taxon>Mycosphaerellales</taxon>
        <taxon>Mycosphaerellaceae</taxon>
        <taxon>Cercospora</taxon>
    </lineage>
</organism>
<evidence type="ECO:0000256" key="2">
    <source>
        <dbReference type="ARBA" id="ARBA00023043"/>
    </source>
</evidence>
<dbReference type="Proteomes" id="UP000825890">
    <property type="component" value="Unassembled WGS sequence"/>
</dbReference>
<dbReference type="SMART" id="SM00248">
    <property type="entry name" value="ANK"/>
    <property type="match status" value="4"/>
</dbReference>
<name>A0A9P3FEK7_9PEZI</name>
<feature type="compositionally biased region" description="Basic and acidic residues" evidence="4">
    <location>
        <begin position="38"/>
        <end position="50"/>
    </location>
</feature>
<dbReference type="SUPFAM" id="SSF48403">
    <property type="entry name" value="Ankyrin repeat"/>
    <property type="match status" value="1"/>
</dbReference>
<evidence type="ECO:0000313" key="6">
    <source>
        <dbReference type="Proteomes" id="UP000825890"/>
    </source>
</evidence>
<feature type="repeat" description="ANK" evidence="3">
    <location>
        <begin position="213"/>
        <end position="237"/>
    </location>
</feature>
<proteinExistence type="predicted"/>
<comment type="caution">
    <text evidence="5">The sequence shown here is derived from an EMBL/GenBank/DDBJ whole genome shotgun (WGS) entry which is preliminary data.</text>
</comment>
<dbReference type="InterPro" id="IPR036770">
    <property type="entry name" value="Ankyrin_rpt-contain_sf"/>
</dbReference>
<dbReference type="PRINTS" id="PR01415">
    <property type="entry name" value="ANKYRIN"/>
</dbReference>
<evidence type="ECO:0000313" key="5">
    <source>
        <dbReference type="EMBL" id="GIZ41087.1"/>
    </source>
</evidence>
<dbReference type="PANTHER" id="PTHR24171">
    <property type="entry name" value="ANKYRIN REPEAT DOMAIN-CONTAINING PROTEIN 39-RELATED"/>
    <property type="match status" value="1"/>
</dbReference>
<feature type="repeat" description="ANK" evidence="3">
    <location>
        <begin position="283"/>
        <end position="315"/>
    </location>
</feature>
<evidence type="ECO:0000256" key="3">
    <source>
        <dbReference type="PROSITE-ProRule" id="PRU00023"/>
    </source>
</evidence>